<protein>
    <submittedName>
        <fullName evidence="1">Uncharacterized protein</fullName>
    </submittedName>
</protein>
<dbReference type="AlphaFoldDB" id="A0A378MC09"/>
<gene>
    <name evidence="1" type="ORF">NCTC10815_01179</name>
</gene>
<organism evidence="1 2">
    <name type="scientific">Listeria grayi</name>
    <name type="common">Listeria murrayi</name>
    <dbReference type="NCBI Taxonomy" id="1641"/>
    <lineage>
        <taxon>Bacteria</taxon>
        <taxon>Bacillati</taxon>
        <taxon>Bacillota</taxon>
        <taxon>Bacilli</taxon>
        <taxon>Bacillales</taxon>
        <taxon>Listeriaceae</taxon>
        <taxon>Listeria</taxon>
    </lineage>
</organism>
<reference evidence="1 2" key="1">
    <citation type="submission" date="2018-06" db="EMBL/GenBank/DDBJ databases">
        <authorList>
            <consortium name="Pathogen Informatics"/>
            <person name="Doyle S."/>
        </authorList>
    </citation>
    <scope>NUCLEOTIDE SEQUENCE [LARGE SCALE GENOMIC DNA]</scope>
    <source>
        <strain evidence="2">NCTC 10815</strain>
    </source>
</reference>
<dbReference type="EMBL" id="UGPG01000001">
    <property type="protein sequence ID" value="STY43870.1"/>
    <property type="molecule type" value="Genomic_DNA"/>
</dbReference>
<dbReference type="RefSeq" id="WP_003754825.1">
    <property type="nucleotide sequence ID" value="NZ_CABKNG010000001.1"/>
</dbReference>
<proteinExistence type="predicted"/>
<accession>A0A378MC09</accession>
<evidence type="ECO:0000313" key="1">
    <source>
        <dbReference type="EMBL" id="STY43870.1"/>
    </source>
</evidence>
<sequence length="81" mass="9169">MSNYKIKDKGIRFNTEATSAISTISYEVENGLFNGLNKEQIARQLRVFQNKGKFPKNLQLVDAFYDKKTSLSGVAFKDTTT</sequence>
<name>A0A378MC09_LISGR</name>
<dbReference type="Proteomes" id="UP000254879">
    <property type="component" value="Unassembled WGS sequence"/>
</dbReference>
<evidence type="ECO:0000313" key="2">
    <source>
        <dbReference type="Proteomes" id="UP000254879"/>
    </source>
</evidence>